<dbReference type="Pfam" id="PF16889">
    <property type="entry name" value="Hepar_II_III_N"/>
    <property type="match status" value="1"/>
</dbReference>
<accession>A0ABW7KDI3</accession>
<evidence type="ECO:0000259" key="6">
    <source>
        <dbReference type="Pfam" id="PF16889"/>
    </source>
</evidence>
<evidence type="ECO:0000259" key="5">
    <source>
        <dbReference type="Pfam" id="PF07940"/>
    </source>
</evidence>
<name>A0ABW7KDI3_9NOCA</name>
<comment type="caution">
    <text evidence="7">The sequence shown here is derived from an EMBL/GenBank/DDBJ whole genome shotgun (WGS) entry which is preliminary data.</text>
</comment>
<dbReference type="Pfam" id="PF07940">
    <property type="entry name" value="Hepar_II_III_C"/>
    <property type="match status" value="1"/>
</dbReference>
<dbReference type="Proteomes" id="UP001609219">
    <property type="component" value="Unassembled WGS sequence"/>
</dbReference>
<dbReference type="RefSeq" id="WP_395125212.1">
    <property type="nucleotide sequence ID" value="NZ_JBIMSN010000158.1"/>
</dbReference>
<protein>
    <submittedName>
        <fullName evidence="7">Heparinase II/III family protein</fullName>
    </submittedName>
</protein>
<gene>
    <name evidence="8" type="ORF">ACHIPV_17570</name>
    <name evidence="7" type="ORF">ACHIRB_29945</name>
</gene>
<dbReference type="EMBL" id="JBIMSN010000158">
    <property type="protein sequence ID" value="MFH5232759.1"/>
    <property type="molecule type" value="Genomic_DNA"/>
</dbReference>
<dbReference type="Gene3D" id="1.50.10.100">
    <property type="entry name" value="Chondroitin AC/alginate lyase"/>
    <property type="match status" value="1"/>
</dbReference>
<evidence type="ECO:0000313" key="9">
    <source>
        <dbReference type="Proteomes" id="UP001609176"/>
    </source>
</evidence>
<evidence type="ECO:0000256" key="4">
    <source>
        <dbReference type="ARBA" id="ARBA00023239"/>
    </source>
</evidence>
<keyword evidence="10" id="KW-1185">Reference proteome</keyword>
<dbReference type="PANTHER" id="PTHR39210:SF1">
    <property type="entry name" value="HEPARIN-SULFATE LYASE"/>
    <property type="match status" value="1"/>
</dbReference>
<keyword evidence="4" id="KW-0456">Lyase</keyword>
<evidence type="ECO:0000256" key="1">
    <source>
        <dbReference type="ARBA" id="ARBA00004418"/>
    </source>
</evidence>
<dbReference type="InterPro" id="IPR012480">
    <property type="entry name" value="Hepar_II_III_C"/>
</dbReference>
<reference evidence="9 10" key="1">
    <citation type="submission" date="2024-10" db="EMBL/GenBank/DDBJ databases">
        <authorList>
            <person name="Riesco R."/>
        </authorList>
    </citation>
    <scope>NUCLEOTIDE SEQUENCE [LARGE SCALE GENOMIC DNA]</scope>
    <source>
        <strain evidence="8 9">NCIMB 15448</strain>
        <strain evidence="7 10">NCIMB 15450</strain>
    </source>
</reference>
<evidence type="ECO:0000313" key="7">
    <source>
        <dbReference type="EMBL" id="MFH5232759.1"/>
    </source>
</evidence>
<keyword evidence="3" id="KW-0574">Periplasm</keyword>
<dbReference type="InterPro" id="IPR031680">
    <property type="entry name" value="Hepar_II_III_N"/>
</dbReference>
<proteinExistence type="predicted"/>
<keyword evidence="2" id="KW-0732">Signal</keyword>
<dbReference type="InterPro" id="IPR008929">
    <property type="entry name" value="Chondroitin_lyas"/>
</dbReference>
<evidence type="ECO:0000256" key="2">
    <source>
        <dbReference type="ARBA" id="ARBA00022729"/>
    </source>
</evidence>
<feature type="domain" description="Heparin-sulfate lyase N-terminal" evidence="6">
    <location>
        <begin position="102"/>
        <end position="357"/>
    </location>
</feature>
<dbReference type="PANTHER" id="PTHR39210">
    <property type="entry name" value="HEPARIN-SULFATE LYASE"/>
    <property type="match status" value="1"/>
</dbReference>
<dbReference type="EMBL" id="JBIMSP010000029">
    <property type="protein sequence ID" value="MFH5243670.1"/>
    <property type="molecule type" value="Genomic_DNA"/>
</dbReference>
<evidence type="ECO:0000313" key="8">
    <source>
        <dbReference type="EMBL" id="MFH5243670.1"/>
    </source>
</evidence>
<dbReference type="Gene3D" id="2.70.98.70">
    <property type="match status" value="1"/>
</dbReference>
<sequence length="710" mass="77172">MSRIGWYARRLRTMNVREIAWRAGRFGQKKLAREVDWKSAERRLFSRGEPNWDELLRHFRTGTGRPVLLDGKRATDVAVANPDAAKAVVEAAERILAGEVTYFGYPAANVGTPIDWNLDPLSGYRWPTTPADKLDHRTAAGDPKWIWELNRLQHLPWLAQAWLFTGDDRFADAAFDQLDGWMDEQLPGVGIAWRGAFECGIRATSVAIALQGLRTSPALTPERYRRIVTLLHESARRCWRERSLFSSANNHLIGELTGLATVAILFPELANAHKWERRALGLLEEQAPLQILDDGAGAEQAVGYQVFTAELIGVVVALLSLRGDQPPSRLVDAIDRSAEYLGAIVGPNDPQPRYGDDDEGFALRLGPEPLRTVRDHLGIVAALTGNDAARRYGTPSITSAWLSEALGVTHGDSSPPALGVGFYAATGGLVVLRGGKRRATMDVGPLGYLSIAAHGHADALAVTLSIDGHDVIGDPGAGSYYGHPERRVVYRGTRMHPTVCVDGQDQSLIGGPFMWTDQADVVVRAVDIDGGVVDAEHNGYRRLAEAVTHRRWLTAGPDLSYLAVVDLLSGTGRHEAHLGWPLHSSLSATSSASGHLVDRDGLPVLQLEYAATGPIATEQTRGDTATHLGWWSERLEAQDPAWLIGARADLATPFAMVTILRPLDGETGAPITELDVKVHGKQIDIAWSDGDTPHTITVDTTVDGGIELTP</sequence>
<dbReference type="SUPFAM" id="SSF48230">
    <property type="entry name" value="Chondroitin AC/alginate lyase"/>
    <property type="match status" value="1"/>
</dbReference>
<evidence type="ECO:0000313" key="10">
    <source>
        <dbReference type="Proteomes" id="UP001609219"/>
    </source>
</evidence>
<evidence type="ECO:0000256" key="3">
    <source>
        <dbReference type="ARBA" id="ARBA00022764"/>
    </source>
</evidence>
<dbReference type="Proteomes" id="UP001609176">
    <property type="component" value="Unassembled WGS sequence"/>
</dbReference>
<feature type="domain" description="Heparinase II/III-like C-terminal" evidence="5">
    <location>
        <begin position="424"/>
        <end position="634"/>
    </location>
</feature>
<organism evidence="7 10">
    <name type="scientific">Antrihabitans spumae</name>
    <dbReference type="NCBI Taxonomy" id="3373370"/>
    <lineage>
        <taxon>Bacteria</taxon>
        <taxon>Bacillati</taxon>
        <taxon>Actinomycetota</taxon>
        <taxon>Actinomycetes</taxon>
        <taxon>Mycobacteriales</taxon>
        <taxon>Nocardiaceae</taxon>
        <taxon>Antrihabitans</taxon>
    </lineage>
</organism>
<comment type="subcellular location">
    <subcellularLocation>
        <location evidence="1">Periplasm</location>
    </subcellularLocation>
</comment>